<evidence type="ECO:0000313" key="2">
    <source>
        <dbReference type="Proteomes" id="UP000828390"/>
    </source>
</evidence>
<dbReference type="Proteomes" id="UP000828390">
    <property type="component" value="Unassembled WGS sequence"/>
</dbReference>
<reference evidence="1" key="2">
    <citation type="submission" date="2020-11" db="EMBL/GenBank/DDBJ databases">
        <authorList>
            <person name="McCartney M.A."/>
            <person name="Auch B."/>
            <person name="Kono T."/>
            <person name="Mallez S."/>
            <person name="Becker A."/>
            <person name="Gohl D.M."/>
            <person name="Silverstein K.A.T."/>
            <person name="Koren S."/>
            <person name="Bechman K.B."/>
            <person name="Herman A."/>
            <person name="Abrahante J.E."/>
            <person name="Garbe J."/>
        </authorList>
    </citation>
    <scope>NUCLEOTIDE SEQUENCE</scope>
    <source>
        <strain evidence="1">Duluth1</strain>
        <tissue evidence="1">Whole animal</tissue>
    </source>
</reference>
<reference evidence="1" key="1">
    <citation type="journal article" date="2019" name="bioRxiv">
        <title>The Genome of the Zebra Mussel, Dreissena polymorpha: A Resource for Invasive Species Research.</title>
        <authorList>
            <person name="McCartney M.A."/>
            <person name="Auch B."/>
            <person name="Kono T."/>
            <person name="Mallez S."/>
            <person name="Zhang Y."/>
            <person name="Obille A."/>
            <person name="Becker A."/>
            <person name="Abrahante J.E."/>
            <person name="Garbe J."/>
            <person name="Badalamenti J.P."/>
            <person name="Herman A."/>
            <person name="Mangelson H."/>
            <person name="Liachko I."/>
            <person name="Sullivan S."/>
            <person name="Sone E.D."/>
            <person name="Koren S."/>
            <person name="Silverstein K.A.T."/>
            <person name="Beckman K.B."/>
            <person name="Gohl D.M."/>
        </authorList>
    </citation>
    <scope>NUCLEOTIDE SEQUENCE</scope>
    <source>
        <strain evidence="1">Duluth1</strain>
        <tissue evidence="1">Whole animal</tissue>
    </source>
</reference>
<keyword evidence="2" id="KW-1185">Reference proteome</keyword>
<protein>
    <submittedName>
        <fullName evidence="1">Uncharacterized protein</fullName>
    </submittedName>
</protein>
<proteinExistence type="predicted"/>
<dbReference type="EMBL" id="JAIWYP010000016">
    <property type="protein sequence ID" value="KAH3695876.1"/>
    <property type="molecule type" value="Genomic_DNA"/>
</dbReference>
<name>A0A9D3YBQ5_DREPO</name>
<dbReference type="AlphaFoldDB" id="A0A9D3YBQ5"/>
<evidence type="ECO:0000313" key="1">
    <source>
        <dbReference type="EMBL" id="KAH3695876.1"/>
    </source>
</evidence>
<gene>
    <name evidence="1" type="ORF">DPMN_083334</name>
</gene>
<sequence length="58" mass="6264">MEISGGWGHRSYGVNVESSTFSKLPPFASATTSWTTTLQLVLTQIPDSPPIPASRPNF</sequence>
<comment type="caution">
    <text evidence="1">The sequence shown here is derived from an EMBL/GenBank/DDBJ whole genome shotgun (WGS) entry which is preliminary data.</text>
</comment>
<accession>A0A9D3YBQ5</accession>
<organism evidence="1 2">
    <name type="scientific">Dreissena polymorpha</name>
    <name type="common">Zebra mussel</name>
    <name type="synonym">Mytilus polymorpha</name>
    <dbReference type="NCBI Taxonomy" id="45954"/>
    <lineage>
        <taxon>Eukaryota</taxon>
        <taxon>Metazoa</taxon>
        <taxon>Spiralia</taxon>
        <taxon>Lophotrochozoa</taxon>
        <taxon>Mollusca</taxon>
        <taxon>Bivalvia</taxon>
        <taxon>Autobranchia</taxon>
        <taxon>Heteroconchia</taxon>
        <taxon>Euheterodonta</taxon>
        <taxon>Imparidentia</taxon>
        <taxon>Neoheterodontei</taxon>
        <taxon>Myida</taxon>
        <taxon>Dreissenoidea</taxon>
        <taxon>Dreissenidae</taxon>
        <taxon>Dreissena</taxon>
    </lineage>
</organism>